<dbReference type="Gene3D" id="3.40.1090.10">
    <property type="entry name" value="Cytosolic phospholipase A2 catalytic domain"/>
    <property type="match status" value="1"/>
</dbReference>
<organism evidence="5 6">
    <name type="scientific">Rhizobium rosettiformans W3</name>
    <dbReference type="NCBI Taxonomy" id="538378"/>
    <lineage>
        <taxon>Bacteria</taxon>
        <taxon>Pseudomonadati</taxon>
        <taxon>Pseudomonadota</taxon>
        <taxon>Alphaproteobacteria</taxon>
        <taxon>Hyphomicrobiales</taxon>
        <taxon>Rhizobiaceae</taxon>
        <taxon>Rhizobium/Agrobacterium group</taxon>
        <taxon>Rhizobium</taxon>
    </lineage>
</organism>
<dbReference type="AlphaFoldDB" id="A0A4S8Q7B6"/>
<evidence type="ECO:0000256" key="3">
    <source>
        <dbReference type="PROSITE-ProRule" id="PRU01161"/>
    </source>
</evidence>
<dbReference type="Proteomes" id="UP000307378">
    <property type="component" value="Unassembled WGS sequence"/>
</dbReference>
<evidence type="ECO:0000256" key="1">
    <source>
        <dbReference type="ARBA" id="ARBA00010240"/>
    </source>
</evidence>
<reference evidence="5 6" key="1">
    <citation type="submission" date="2019-04" db="EMBL/GenBank/DDBJ databases">
        <title>genome sequence of strain W3.</title>
        <authorList>
            <person name="Gao J."/>
            <person name="Sun J."/>
        </authorList>
    </citation>
    <scope>NUCLEOTIDE SEQUENCE [LARGE SCALE GENOMIC DNA]</scope>
    <source>
        <strain evidence="5 6">W3</strain>
    </source>
</reference>
<accession>A0A4S8Q7B6</accession>
<dbReference type="PANTHER" id="PTHR32176">
    <property type="entry name" value="XYLOSE ISOMERASE"/>
    <property type="match status" value="1"/>
</dbReference>
<dbReference type="Pfam" id="PF01734">
    <property type="entry name" value="Patatin"/>
    <property type="match status" value="1"/>
</dbReference>
<feature type="short sequence motif" description="GXGXXG" evidence="3">
    <location>
        <begin position="10"/>
        <end position="15"/>
    </location>
</feature>
<dbReference type="GO" id="GO:0004620">
    <property type="term" value="F:phospholipase activity"/>
    <property type="evidence" value="ECO:0007669"/>
    <property type="project" value="TreeGrafter"/>
</dbReference>
<evidence type="ECO:0000259" key="4">
    <source>
        <dbReference type="PROSITE" id="PS51635"/>
    </source>
</evidence>
<dbReference type="GO" id="GO:0047372">
    <property type="term" value="F:monoacylglycerol lipase activity"/>
    <property type="evidence" value="ECO:0007669"/>
    <property type="project" value="TreeGrafter"/>
</dbReference>
<feature type="active site" description="Nucleophile" evidence="3">
    <location>
        <position position="49"/>
    </location>
</feature>
<sequence length="355" mass="38539">MTRFILSIDGGGIRGTIPAAILTVLKNKLEKRDKRLPLHRYFHMIAGTSTGAIIAAGLTCPKPGKPDEPAADPTTLLDLYKRKGAEIFNIGLFRKLANFGGLFEERYDAAPLEKILRQMLGEKSEIKDALTKVLITAYDIQARRAVFMTNADKDHERFRFWQAVRGSSAAPTYFEPALVENLAKESHGQIPALPLIDGGVFANDPAMAAYVEGCKLGWLDKGNEIVILSLGTGSANRPIPYQQAKGWGAGGWISPANDTPLISVLMQGQSSTTSYQLNKLLNAEPPSFADGATAVTTGNRKRLNYVRLDAPLVGVNDALDDATPENIAKLERFGLTLAEKHDLALEEIADRLGAI</sequence>
<keyword evidence="2 3" id="KW-0443">Lipid metabolism</keyword>
<evidence type="ECO:0000313" key="5">
    <source>
        <dbReference type="EMBL" id="THV39221.1"/>
    </source>
</evidence>
<dbReference type="PROSITE" id="PS51635">
    <property type="entry name" value="PNPLA"/>
    <property type="match status" value="1"/>
</dbReference>
<comment type="caution">
    <text evidence="5">The sequence shown here is derived from an EMBL/GenBank/DDBJ whole genome shotgun (WGS) entry which is preliminary data.</text>
</comment>
<keyword evidence="3" id="KW-0442">Lipid degradation</keyword>
<protein>
    <submittedName>
        <fullName evidence="5">Patatin</fullName>
    </submittedName>
</protein>
<dbReference type="PANTHER" id="PTHR32176:SF92">
    <property type="entry name" value="XYLOSE ISOMERASE"/>
    <property type="match status" value="1"/>
</dbReference>
<keyword evidence="3" id="KW-0378">Hydrolase</keyword>
<feature type="domain" description="PNPLA" evidence="4">
    <location>
        <begin position="6"/>
        <end position="210"/>
    </location>
</feature>
<evidence type="ECO:0000256" key="2">
    <source>
        <dbReference type="ARBA" id="ARBA00023098"/>
    </source>
</evidence>
<dbReference type="RefSeq" id="WP_136538175.1">
    <property type="nucleotide sequence ID" value="NZ_STGU01000001.1"/>
</dbReference>
<dbReference type="EMBL" id="STGU01000001">
    <property type="protein sequence ID" value="THV39221.1"/>
    <property type="molecule type" value="Genomic_DNA"/>
</dbReference>
<dbReference type="InterPro" id="IPR016035">
    <property type="entry name" value="Acyl_Trfase/lysoPLipase"/>
</dbReference>
<dbReference type="InterPro" id="IPR002641">
    <property type="entry name" value="PNPLA_dom"/>
</dbReference>
<feature type="short sequence motif" description="DGA/G" evidence="3">
    <location>
        <begin position="197"/>
        <end position="199"/>
    </location>
</feature>
<comment type="similarity">
    <text evidence="1">Belongs to the patatin family.</text>
</comment>
<name>A0A4S8Q7B6_9HYPH</name>
<feature type="short sequence motif" description="GXSXG" evidence="3">
    <location>
        <begin position="47"/>
        <end position="51"/>
    </location>
</feature>
<gene>
    <name evidence="5" type="ORF">FAA86_02330</name>
</gene>
<proteinExistence type="inferred from homology"/>
<evidence type="ECO:0000313" key="6">
    <source>
        <dbReference type="Proteomes" id="UP000307378"/>
    </source>
</evidence>
<dbReference type="GO" id="GO:0016042">
    <property type="term" value="P:lipid catabolic process"/>
    <property type="evidence" value="ECO:0007669"/>
    <property type="project" value="UniProtKB-UniRule"/>
</dbReference>
<dbReference type="SUPFAM" id="SSF52151">
    <property type="entry name" value="FabD/lysophospholipase-like"/>
    <property type="match status" value="1"/>
</dbReference>
<feature type="active site" description="Proton acceptor" evidence="3">
    <location>
        <position position="197"/>
    </location>
</feature>